<dbReference type="EMBL" id="PCGR01000001">
    <property type="protein sequence ID" value="PJK17565.1"/>
    <property type="molecule type" value="Genomic_DNA"/>
</dbReference>
<feature type="binding site" description="axial binding residue" evidence="7">
    <location>
        <position position="104"/>
    </location>
    <ligand>
        <name>heme c</name>
        <dbReference type="ChEBI" id="CHEBI:61717"/>
    </ligand>
    <ligandPart>
        <name>Fe</name>
        <dbReference type="ChEBI" id="CHEBI:18248"/>
    </ligandPart>
</feature>
<evidence type="ECO:0000256" key="1">
    <source>
        <dbReference type="ARBA" id="ARBA00022448"/>
    </source>
</evidence>
<evidence type="ECO:0000256" key="6">
    <source>
        <dbReference type="PIRSR" id="PIRSR000025-1"/>
    </source>
</evidence>
<keyword evidence="3 7" id="KW-0479">Metal-binding</keyword>
<dbReference type="PIRSF" id="PIRSF000025">
    <property type="entry name" value="Cytc_Bsub_c550"/>
    <property type="match status" value="1"/>
</dbReference>
<dbReference type="GO" id="GO:0009055">
    <property type="term" value="F:electron transfer activity"/>
    <property type="evidence" value="ECO:0007669"/>
    <property type="project" value="InterPro"/>
</dbReference>
<keyword evidence="4" id="KW-0249">Electron transport</keyword>
<protein>
    <submittedName>
        <fullName evidence="11">Cytochrome C</fullName>
    </submittedName>
</protein>
<comment type="caution">
    <text evidence="11">The sequence shown here is derived from an EMBL/GenBank/DDBJ whole genome shotgun (WGS) entry which is preliminary data.</text>
</comment>
<dbReference type="PANTHER" id="PTHR37823">
    <property type="entry name" value="CYTOCHROME C-553-LIKE"/>
    <property type="match status" value="1"/>
</dbReference>
<dbReference type="InterPro" id="IPR051811">
    <property type="entry name" value="Cytochrome_c550/c551-like"/>
</dbReference>
<keyword evidence="9" id="KW-0812">Transmembrane</keyword>
<evidence type="ECO:0000256" key="7">
    <source>
        <dbReference type="PIRSR" id="PIRSR000025-2"/>
    </source>
</evidence>
<dbReference type="Pfam" id="PF13442">
    <property type="entry name" value="Cytochrome_CBB3"/>
    <property type="match status" value="1"/>
</dbReference>
<accession>A0A2M9F2D0</accession>
<dbReference type="Gene3D" id="1.10.760.10">
    <property type="entry name" value="Cytochrome c-like domain"/>
    <property type="match status" value="1"/>
</dbReference>
<evidence type="ECO:0000313" key="11">
    <source>
        <dbReference type="EMBL" id="PJK17565.1"/>
    </source>
</evidence>
<feature type="binding site" description="axial binding residue" evidence="7">
    <location>
        <position position="70"/>
    </location>
    <ligand>
        <name>heme c</name>
        <dbReference type="ChEBI" id="CHEBI:61717"/>
    </ligand>
    <ligandPart>
        <name>Fe</name>
        <dbReference type="ChEBI" id="CHEBI:18248"/>
    </ligandPart>
</feature>
<keyword evidence="1" id="KW-0813">Transport</keyword>
<gene>
    <name evidence="11" type="ORF">CQS04_01415</name>
</gene>
<dbReference type="RefSeq" id="WP_100352430.1">
    <property type="nucleotide sequence ID" value="NZ_PCGR01000001.1"/>
</dbReference>
<dbReference type="InterPro" id="IPR036909">
    <property type="entry name" value="Cyt_c-like_dom_sf"/>
</dbReference>
<feature type="transmembrane region" description="Helical" evidence="9">
    <location>
        <begin position="6"/>
        <end position="25"/>
    </location>
</feature>
<evidence type="ECO:0000256" key="5">
    <source>
        <dbReference type="ARBA" id="ARBA00023004"/>
    </source>
</evidence>
<feature type="binding site" description="covalent" evidence="6">
    <location>
        <position position="69"/>
    </location>
    <ligand>
        <name>heme c</name>
        <dbReference type="ChEBI" id="CHEBI:61717"/>
    </ligand>
</feature>
<dbReference type="PANTHER" id="PTHR37823:SF2">
    <property type="entry name" value="CYTOCHROME C-550"/>
    <property type="match status" value="1"/>
</dbReference>
<sequence>MTKNPIIPYILIMLFGIGLIFFLSVEGVKNSEEIAATEENGEGGAEGGEEASAGEFDPEALAQQKCISCHGSSYEGQGAFPSLVGTELSEEEIAEVLANGKGAMPGGLVPAENIEAMAAWVKSLE</sequence>
<reference evidence="11 12" key="1">
    <citation type="submission" date="2017-10" db="EMBL/GenBank/DDBJ databases">
        <title>Draft genome of Chryseomicrobium casticus sp. nov.</title>
        <authorList>
            <person name="Chakraborty R."/>
            <person name="Saha T."/>
        </authorList>
    </citation>
    <scope>NUCLEOTIDE SEQUENCE [LARGE SCALE GENOMIC DNA]</scope>
    <source>
        <strain evidence="11 12">ET03</strain>
    </source>
</reference>
<dbReference type="AlphaFoldDB" id="A0A2M9F2D0"/>
<dbReference type="GO" id="GO:0016020">
    <property type="term" value="C:membrane"/>
    <property type="evidence" value="ECO:0007669"/>
    <property type="project" value="InterPro"/>
</dbReference>
<keyword evidence="9" id="KW-0472">Membrane</keyword>
<keyword evidence="12" id="KW-1185">Reference proteome</keyword>
<dbReference type="OrthoDB" id="7933886at2"/>
<feature type="binding site" description="covalent" evidence="6">
    <location>
        <position position="66"/>
    </location>
    <ligand>
        <name>heme c</name>
        <dbReference type="ChEBI" id="CHEBI:61717"/>
    </ligand>
</feature>
<evidence type="ECO:0000256" key="9">
    <source>
        <dbReference type="SAM" id="Phobius"/>
    </source>
</evidence>
<name>A0A2M9F2D0_9BACL</name>
<dbReference type="Proteomes" id="UP000228680">
    <property type="component" value="Unassembled WGS sequence"/>
</dbReference>
<comment type="PTM">
    <text evidence="6">Binds 1 heme c group covalently per subunit.</text>
</comment>
<dbReference type="InterPro" id="IPR054780">
    <property type="entry name" value="Cytochro_C550_firm"/>
</dbReference>
<dbReference type="InterPro" id="IPR009056">
    <property type="entry name" value="Cyt_c-like_dom"/>
</dbReference>
<feature type="region of interest" description="Disordered" evidence="8">
    <location>
        <begin position="34"/>
        <end position="56"/>
    </location>
</feature>
<evidence type="ECO:0000256" key="2">
    <source>
        <dbReference type="ARBA" id="ARBA00022617"/>
    </source>
</evidence>
<feature type="domain" description="Cytochrome c" evidence="10">
    <location>
        <begin position="43"/>
        <end position="125"/>
    </location>
</feature>
<dbReference type="SUPFAM" id="SSF46626">
    <property type="entry name" value="Cytochrome c"/>
    <property type="match status" value="1"/>
</dbReference>
<dbReference type="GO" id="GO:0020037">
    <property type="term" value="F:heme binding"/>
    <property type="evidence" value="ECO:0007669"/>
    <property type="project" value="InterPro"/>
</dbReference>
<dbReference type="GO" id="GO:0005506">
    <property type="term" value="F:iron ion binding"/>
    <property type="evidence" value="ECO:0007669"/>
    <property type="project" value="InterPro"/>
</dbReference>
<evidence type="ECO:0000256" key="3">
    <source>
        <dbReference type="ARBA" id="ARBA00022723"/>
    </source>
</evidence>
<evidence type="ECO:0000313" key="12">
    <source>
        <dbReference type="Proteomes" id="UP000228680"/>
    </source>
</evidence>
<dbReference type="PROSITE" id="PS51007">
    <property type="entry name" value="CYTC"/>
    <property type="match status" value="1"/>
</dbReference>
<keyword evidence="2 6" id="KW-0349">Heme</keyword>
<evidence type="ECO:0000256" key="8">
    <source>
        <dbReference type="SAM" id="MobiDB-lite"/>
    </source>
</evidence>
<keyword evidence="5 7" id="KW-0408">Iron</keyword>
<evidence type="ECO:0000256" key="4">
    <source>
        <dbReference type="ARBA" id="ARBA00022982"/>
    </source>
</evidence>
<dbReference type="NCBIfam" id="NF045773">
    <property type="entry name" value="cytochro_C550"/>
    <property type="match status" value="1"/>
</dbReference>
<proteinExistence type="predicted"/>
<keyword evidence="9" id="KW-1133">Transmembrane helix</keyword>
<evidence type="ECO:0000259" key="10">
    <source>
        <dbReference type="PROSITE" id="PS51007"/>
    </source>
</evidence>
<organism evidence="11 12">
    <name type="scientific">Chryseomicrobium excrementi</name>
    <dbReference type="NCBI Taxonomy" id="2041346"/>
    <lineage>
        <taxon>Bacteria</taxon>
        <taxon>Bacillati</taxon>
        <taxon>Bacillota</taxon>
        <taxon>Bacilli</taxon>
        <taxon>Bacillales</taxon>
        <taxon>Caryophanaceae</taxon>
        <taxon>Chryseomicrobium</taxon>
    </lineage>
</organism>
<dbReference type="InterPro" id="IPR012218">
    <property type="entry name" value="Cyt_c_BACSU-c550-type"/>
</dbReference>